<reference evidence="4 5" key="1">
    <citation type="submission" date="2021-06" db="EMBL/GenBank/DDBJ databases">
        <title>Chromosome-level genome assembly of the red-tail catfish (Hemibagrus wyckioides).</title>
        <authorList>
            <person name="Shao F."/>
        </authorList>
    </citation>
    <scope>NUCLEOTIDE SEQUENCE [LARGE SCALE GENOMIC DNA]</scope>
    <source>
        <strain evidence="4">EC202008001</strain>
        <tissue evidence="4">Blood</tissue>
    </source>
</reference>
<dbReference type="Proteomes" id="UP000824219">
    <property type="component" value="Linkage Group LG22"/>
</dbReference>
<dbReference type="InterPro" id="IPR011022">
    <property type="entry name" value="Arrestin_C-like"/>
</dbReference>
<feature type="region of interest" description="Disordered" evidence="2">
    <location>
        <begin position="395"/>
        <end position="447"/>
    </location>
</feature>
<keyword evidence="5" id="KW-1185">Reference proteome</keyword>
<evidence type="ECO:0000256" key="1">
    <source>
        <dbReference type="ARBA" id="ARBA00005298"/>
    </source>
</evidence>
<protein>
    <recommendedName>
        <fullName evidence="3">Arrestin C-terminal-like domain-containing protein</fullName>
    </recommendedName>
</protein>
<dbReference type="GO" id="GO:0015031">
    <property type="term" value="P:protein transport"/>
    <property type="evidence" value="ECO:0007669"/>
    <property type="project" value="TreeGrafter"/>
</dbReference>
<feature type="domain" description="Arrestin C-terminal-like" evidence="3">
    <location>
        <begin position="188"/>
        <end position="313"/>
    </location>
</feature>
<dbReference type="AlphaFoldDB" id="A0A9D3NA02"/>
<dbReference type="SUPFAM" id="SSF81296">
    <property type="entry name" value="E set domains"/>
    <property type="match status" value="2"/>
</dbReference>
<organism evidence="4 5">
    <name type="scientific">Hemibagrus wyckioides</name>
    <dbReference type="NCBI Taxonomy" id="337641"/>
    <lineage>
        <taxon>Eukaryota</taxon>
        <taxon>Metazoa</taxon>
        <taxon>Chordata</taxon>
        <taxon>Craniata</taxon>
        <taxon>Vertebrata</taxon>
        <taxon>Euteleostomi</taxon>
        <taxon>Actinopterygii</taxon>
        <taxon>Neopterygii</taxon>
        <taxon>Teleostei</taxon>
        <taxon>Ostariophysi</taxon>
        <taxon>Siluriformes</taxon>
        <taxon>Bagridae</taxon>
        <taxon>Hemibagrus</taxon>
    </lineage>
</organism>
<dbReference type="Gene3D" id="2.60.40.640">
    <property type="match status" value="2"/>
</dbReference>
<evidence type="ECO:0000313" key="5">
    <source>
        <dbReference type="Proteomes" id="UP000824219"/>
    </source>
</evidence>
<accession>A0A9D3NA02</accession>
<feature type="compositionally biased region" description="Polar residues" evidence="2">
    <location>
        <begin position="434"/>
        <end position="447"/>
    </location>
</feature>
<dbReference type="InterPro" id="IPR011021">
    <property type="entry name" value="Arrestin-like_N"/>
</dbReference>
<dbReference type="PANTHER" id="PTHR11188">
    <property type="entry name" value="ARRESTIN DOMAIN CONTAINING PROTEIN"/>
    <property type="match status" value="1"/>
</dbReference>
<dbReference type="PANTHER" id="PTHR11188:SF135">
    <property type="entry name" value="ARRESTIN DOMAIN CONTAINING 3-LIKE-RELATED"/>
    <property type="match status" value="1"/>
</dbReference>
<proteinExistence type="inferred from homology"/>
<comment type="caution">
    <text evidence="4">The sequence shown here is derived from an EMBL/GenBank/DDBJ whole genome shotgun (WGS) entry which is preliminary data.</text>
</comment>
<dbReference type="InterPro" id="IPR050357">
    <property type="entry name" value="Arrestin_domain-protein"/>
</dbReference>
<gene>
    <name evidence="4" type="ORF">KOW79_018127</name>
</gene>
<evidence type="ECO:0000259" key="3">
    <source>
        <dbReference type="SMART" id="SM01017"/>
    </source>
</evidence>
<comment type="similarity">
    <text evidence="1">Belongs to the arrestin family.</text>
</comment>
<dbReference type="Pfam" id="PF02752">
    <property type="entry name" value="Arrestin_C"/>
    <property type="match status" value="1"/>
</dbReference>
<dbReference type="GO" id="GO:0005737">
    <property type="term" value="C:cytoplasm"/>
    <property type="evidence" value="ECO:0007669"/>
    <property type="project" value="TreeGrafter"/>
</dbReference>
<dbReference type="Pfam" id="PF00339">
    <property type="entry name" value="Arrestin_N"/>
    <property type="match status" value="1"/>
</dbReference>
<dbReference type="GO" id="GO:0007399">
    <property type="term" value="P:nervous system development"/>
    <property type="evidence" value="ECO:0007669"/>
    <property type="project" value="UniProtKB-ARBA"/>
</dbReference>
<dbReference type="InterPro" id="IPR014752">
    <property type="entry name" value="Arrestin-like_C"/>
</dbReference>
<name>A0A9D3NA02_9TELE</name>
<dbReference type="OrthoDB" id="2333384at2759"/>
<dbReference type="InterPro" id="IPR014756">
    <property type="entry name" value="Ig_E-set"/>
</dbReference>
<dbReference type="EMBL" id="JAHKSW010000022">
    <property type="protein sequence ID" value="KAG7318372.1"/>
    <property type="molecule type" value="Genomic_DNA"/>
</dbReference>
<evidence type="ECO:0000313" key="4">
    <source>
        <dbReference type="EMBL" id="KAG7318372.1"/>
    </source>
</evidence>
<evidence type="ECO:0000256" key="2">
    <source>
        <dbReference type="SAM" id="MobiDB-lite"/>
    </source>
</evidence>
<dbReference type="SMART" id="SM01017">
    <property type="entry name" value="Arrestin_C"/>
    <property type="match status" value="1"/>
</dbReference>
<dbReference type="GO" id="GO:0005886">
    <property type="term" value="C:plasma membrane"/>
    <property type="evidence" value="ECO:0007669"/>
    <property type="project" value="TreeGrafter"/>
</dbReference>
<sequence>MSGSIKTFSIKYDPINESNTFTNGDTIQGRLVLEVSKEVRIEKLYIKCKGDANVHWTESNSSNNSDDSYSAHERYFKLKQIIIWDKSKIEGNGATLVTTNGEKYNNLVTPGHHTFPFSFQLPHGNTPSSFKGSYGSITHVLQAKLSRSWKMPQTAKKEFIFVSKTSENSAHLMTPLSGSIEKKMKLFTSGSALVRASTDKKGYMQGERIKVETHIENSTSRALKLKFKLEQRQTFSAQGKQNYSTKVIFKAVEDPIPSRSKKTFTSRLKIPLNLDLTITNCGIIKVEYMLKVYLDVPYARDPEIIFPLIIIPTGQYCIPQQRLEASHSSQSRRQSLQMGSTFQPALVPFPLVPAAAFGPATNVYPCVYPQPANPDEPPPSYADIFPDSNASASGFHPSLLPLSPPPYTTMDSLHASQHHAPEYQTQECPGATGYWQSPANPEPYNTK</sequence>